<organism evidence="1">
    <name type="scientific">Solanum chacoense</name>
    <name type="common">Chaco potato</name>
    <dbReference type="NCBI Taxonomy" id="4108"/>
    <lineage>
        <taxon>Eukaryota</taxon>
        <taxon>Viridiplantae</taxon>
        <taxon>Streptophyta</taxon>
        <taxon>Embryophyta</taxon>
        <taxon>Tracheophyta</taxon>
        <taxon>Spermatophyta</taxon>
        <taxon>Magnoliopsida</taxon>
        <taxon>eudicotyledons</taxon>
        <taxon>Gunneridae</taxon>
        <taxon>Pentapetalae</taxon>
        <taxon>asterids</taxon>
        <taxon>lamiids</taxon>
        <taxon>Solanales</taxon>
        <taxon>Solanaceae</taxon>
        <taxon>Solanoideae</taxon>
        <taxon>Solaneae</taxon>
        <taxon>Solanum</taxon>
    </lineage>
</organism>
<evidence type="ECO:0000313" key="1">
    <source>
        <dbReference type="EMBL" id="JAP12813.1"/>
    </source>
</evidence>
<protein>
    <submittedName>
        <fullName evidence="1">Putative ovule protein</fullName>
    </submittedName>
</protein>
<accession>A0A0V0GXZ4</accession>
<sequence length="67" mass="7734">MEPLFIYVASFVGERIVAISSLPLVVLLNSTWQTLKISYVVASSFFNYLANHSQRIYVTYTYSFFRA</sequence>
<dbReference type="EMBL" id="GEDG01029013">
    <property type="protein sequence ID" value="JAP12813.1"/>
    <property type="molecule type" value="Transcribed_RNA"/>
</dbReference>
<reference evidence="1" key="1">
    <citation type="submission" date="2015-12" db="EMBL/GenBank/DDBJ databases">
        <title>Gene expression during late stages of embryo sac development: a critical building block for successful pollen-pistil interactions.</title>
        <authorList>
            <person name="Liu Y."/>
            <person name="Joly V."/>
            <person name="Sabar M."/>
            <person name="Matton D.P."/>
        </authorList>
    </citation>
    <scope>NUCLEOTIDE SEQUENCE</scope>
</reference>
<dbReference type="AlphaFoldDB" id="A0A0V0GXZ4"/>
<proteinExistence type="predicted"/>
<name>A0A0V0GXZ4_SOLCH</name>